<evidence type="ECO:0000313" key="4">
    <source>
        <dbReference type="Proteomes" id="UP001208912"/>
    </source>
</evidence>
<comment type="caution">
    <text evidence="2">The sequence shown here is derived from an EMBL/GenBank/DDBJ whole genome shotgun (WGS) entry which is preliminary data.</text>
</comment>
<dbReference type="InterPro" id="IPR032710">
    <property type="entry name" value="NTF2-like_dom_sf"/>
</dbReference>
<dbReference type="InterPro" id="IPR009959">
    <property type="entry name" value="Cyclase_SnoaL-like"/>
</dbReference>
<dbReference type="RefSeq" id="WP_265350623.1">
    <property type="nucleotide sequence ID" value="NZ_JAMQPL010000001.1"/>
</dbReference>
<accession>A0AAW5VHY6</accession>
<evidence type="ECO:0000313" key="2">
    <source>
        <dbReference type="EMBL" id="MCW7529148.1"/>
    </source>
</evidence>
<dbReference type="Proteomes" id="UP001208540">
    <property type="component" value="Unassembled WGS sequence"/>
</dbReference>
<proteinExistence type="predicted"/>
<dbReference type="EMBL" id="JAMQPM010000001">
    <property type="protein sequence ID" value="MCW7525281.1"/>
    <property type="molecule type" value="Genomic_DNA"/>
</dbReference>
<evidence type="ECO:0000313" key="1">
    <source>
        <dbReference type="EMBL" id="MCW7525281.1"/>
    </source>
</evidence>
<dbReference type="Proteomes" id="UP001208912">
    <property type="component" value="Unassembled WGS sequence"/>
</dbReference>
<name>A0AAW5VHY6_9LEPT</name>
<dbReference type="Pfam" id="PF07366">
    <property type="entry name" value="SnoaL"/>
    <property type="match status" value="1"/>
</dbReference>
<reference evidence="2 4" key="1">
    <citation type="submission" date="2022-06" db="EMBL/GenBank/DDBJ databases">
        <title>Leptospira isolates from biofilms formed at urban environments.</title>
        <authorList>
            <person name="Ribeiro P.S."/>
            <person name="Sousa T."/>
            <person name="Carvalho N."/>
            <person name="Aburjaile F."/>
            <person name="Neves F."/>
            <person name="Oliveira D."/>
            <person name="Blanco L."/>
            <person name="Lima J."/>
            <person name="Costa F."/>
            <person name="Brenig B."/>
            <person name="Soares S."/>
            <person name="Ramos R."/>
            <person name="Goes-Neto A."/>
            <person name="Matiuzzi M."/>
            <person name="Azevedo V."/>
            <person name="Ristow P."/>
        </authorList>
    </citation>
    <scope>NUCLEOTIDE SEQUENCE</scope>
    <source>
        <strain evidence="1 4">VSF19</strain>
        <strain evidence="2">VSF20</strain>
    </source>
</reference>
<dbReference type="GO" id="GO:0030638">
    <property type="term" value="P:polyketide metabolic process"/>
    <property type="evidence" value="ECO:0007669"/>
    <property type="project" value="InterPro"/>
</dbReference>
<keyword evidence="4" id="KW-1185">Reference proteome</keyword>
<gene>
    <name evidence="1" type="ORF">ND861_02895</name>
    <name evidence="2" type="ORF">ND862_02895</name>
</gene>
<dbReference type="SUPFAM" id="SSF54427">
    <property type="entry name" value="NTF2-like"/>
    <property type="match status" value="1"/>
</dbReference>
<dbReference type="Gene3D" id="3.10.450.50">
    <property type="match status" value="1"/>
</dbReference>
<protein>
    <submittedName>
        <fullName evidence="2">Ester cyclase</fullName>
    </submittedName>
</protein>
<sequence>MKANLGNREKISFILKELITNHNTTSIQDVFSNEYIVHTSKKDYKGHKIIIRWAKDLHNFFDNLKIVKIQFLVQTEEFIVWKRTLRGKIKASNNKNLKTGKTIQWDEMIVSKFKNGFIIEEWNNSEFLGALISKPN</sequence>
<dbReference type="AlphaFoldDB" id="A0AAW5VHY6"/>
<dbReference type="EMBL" id="JAMQPL010000001">
    <property type="protein sequence ID" value="MCW7529148.1"/>
    <property type="molecule type" value="Genomic_DNA"/>
</dbReference>
<organism evidence="2 3">
    <name type="scientific">Leptospira soteropolitanensis</name>
    <dbReference type="NCBI Taxonomy" id="2950025"/>
    <lineage>
        <taxon>Bacteria</taxon>
        <taxon>Pseudomonadati</taxon>
        <taxon>Spirochaetota</taxon>
        <taxon>Spirochaetia</taxon>
        <taxon>Leptospirales</taxon>
        <taxon>Leptospiraceae</taxon>
        <taxon>Leptospira</taxon>
    </lineage>
</organism>
<evidence type="ECO:0000313" key="3">
    <source>
        <dbReference type="Proteomes" id="UP001208540"/>
    </source>
</evidence>